<evidence type="ECO:0000256" key="10">
    <source>
        <dbReference type="SAM" id="MobiDB-lite"/>
    </source>
</evidence>
<dbReference type="GO" id="GO:0098662">
    <property type="term" value="P:inorganic cation transmembrane transport"/>
    <property type="evidence" value="ECO:0000318"/>
    <property type="project" value="GO_Central"/>
</dbReference>
<keyword evidence="5" id="KW-0630">Potassium</keyword>
<evidence type="ECO:0000256" key="7">
    <source>
        <dbReference type="ARBA" id="ARBA00023065"/>
    </source>
</evidence>
<dbReference type="GO" id="GO:1902600">
    <property type="term" value="P:proton transmembrane transport"/>
    <property type="evidence" value="ECO:0007669"/>
    <property type="project" value="InterPro"/>
</dbReference>
<feature type="transmembrane region" description="Helical" evidence="11">
    <location>
        <begin position="378"/>
        <end position="398"/>
    </location>
</feature>
<gene>
    <name evidence="15" type="ordered locus">VIT_10s0003g03030</name>
</gene>
<keyword evidence="6 11" id="KW-1133">Transmembrane helix</keyword>
<feature type="transmembrane region" description="Helical" evidence="11">
    <location>
        <begin position="201"/>
        <end position="224"/>
    </location>
</feature>
<evidence type="ECO:0000313" key="15">
    <source>
        <dbReference type="EMBL" id="CCB55775.1"/>
    </source>
</evidence>
<dbReference type="Proteomes" id="UP000009183">
    <property type="component" value="Chromosome 10"/>
</dbReference>
<dbReference type="InterPro" id="IPR057290">
    <property type="entry name" value="CHX17_C"/>
</dbReference>
<evidence type="ECO:0000256" key="6">
    <source>
        <dbReference type="ARBA" id="ARBA00022989"/>
    </source>
</evidence>
<dbReference type="SMR" id="F6HMI6"/>
<evidence type="ECO:0000256" key="3">
    <source>
        <dbReference type="ARBA" id="ARBA00022538"/>
    </source>
</evidence>
<comment type="subcellular location">
    <subcellularLocation>
        <location evidence="1">Membrane</location>
        <topology evidence="1">Multi-pass membrane protein</topology>
    </subcellularLocation>
</comment>
<feature type="transmembrane region" description="Helical" evidence="11">
    <location>
        <begin position="410"/>
        <end position="432"/>
    </location>
</feature>
<dbReference type="Pfam" id="PF00999">
    <property type="entry name" value="Na_H_Exchanger"/>
    <property type="match status" value="1"/>
</dbReference>
<dbReference type="InParanoid" id="F6HMI6"/>
<feature type="transmembrane region" description="Helical" evidence="11">
    <location>
        <begin position="166"/>
        <end position="189"/>
    </location>
</feature>
<dbReference type="GO" id="GO:0006885">
    <property type="term" value="P:regulation of pH"/>
    <property type="evidence" value="ECO:0000318"/>
    <property type="project" value="GO_Central"/>
</dbReference>
<evidence type="ECO:0000256" key="11">
    <source>
        <dbReference type="SAM" id="Phobius"/>
    </source>
</evidence>
<dbReference type="GO" id="GO:0012505">
    <property type="term" value="C:endomembrane system"/>
    <property type="evidence" value="ECO:0000318"/>
    <property type="project" value="GO_Central"/>
</dbReference>
<dbReference type="InterPro" id="IPR006153">
    <property type="entry name" value="Cation/H_exchanger_TM"/>
</dbReference>
<dbReference type="PaxDb" id="29760-VIT_10s0003g03030.t01"/>
<dbReference type="PANTHER" id="PTHR32468">
    <property type="entry name" value="CATION/H + ANTIPORTER"/>
    <property type="match status" value="1"/>
</dbReference>
<evidence type="ECO:0000256" key="2">
    <source>
        <dbReference type="ARBA" id="ARBA00022448"/>
    </source>
</evidence>
<dbReference type="STRING" id="29760.F6HMI6"/>
<dbReference type="InterPro" id="IPR038770">
    <property type="entry name" value="Na+/solute_symporter_sf"/>
</dbReference>
<keyword evidence="2" id="KW-0813">Transport</keyword>
<dbReference type="GO" id="GO:0016020">
    <property type="term" value="C:membrane"/>
    <property type="evidence" value="ECO:0007669"/>
    <property type="project" value="UniProtKB-SubCell"/>
</dbReference>
<name>F6HMI6_VITVI</name>
<feature type="transmembrane region" description="Helical" evidence="11">
    <location>
        <begin position="134"/>
        <end position="154"/>
    </location>
</feature>
<evidence type="ECO:0000259" key="13">
    <source>
        <dbReference type="Pfam" id="PF23256"/>
    </source>
</evidence>
<feature type="region of interest" description="Disordered" evidence="10">
    <location>
        <begin position="799"/>
        <end position="824"/>
    </location>
</feature>
<evidence type="ECO:0000259" key="14">
    <source>
        <dbReference type="Pfam" id="PF23259"/>
    </source>
</evidence>
<dbReference type="Pfam" id="PF23259">
    <property type="entry name" value="CHX17_C"/>
    <property type="match status" value="1"/>
</dbReference>
<keyword evidence="16" id="KW-1185">Reference proteome</keyword>
<accession>F6HMI6</accession>
<evidence type="ECO:0000256" key="9">
    <source>
        <dbReference type="ARBA" id="ARBA00038341"/>
    </source>
</evidence>
<feature type="domain" description="Cation/H(+) antiporter central" evidence="13">
    <location>
        <begin position="485"/>
        <end position="620"/>
    </location>
</feature>
<reference evidence="16" key="1">
    <citation type="journal article" date="2007" name="Nature">
        <title>The grapevine genome sequence suggests ancestral hexaploidization in major angiosperm phyla.</title>
        <authorList>
            <consortium name="The French-Italian Public Consortium for Grapevine Genome Characterization."/>
            <person name="Jaillon O."/>
            <person name="Aury J.-M."/>
            <person name="Noel B."/>
            <person name="Policriti A."/>
            <person name="Clepet C."/>
            <person name="Casagrande A."/>
            <person name="Choisne N."/>
            <person name="Aubourg S."/>
            <person name="Vitulo N."/>
            <person name="Jubin C."/>
            <person name="Vezzi A."/>
            <person name="Legeai F."/>
            <person name="Hugueney P."/>
            <person name="Dasilva C."/>
            <person name="Horner D."/>
            <person name="Mica E."/>
            <person name="Jublot D."/>
            <person name="Poulain J."/>
            <person name="Bruyere C."/>
            <person name="Billault A."/>
            <person name="Segurens B."/>
            <person name="Gouyvenoux M."/>
            <person name="Ugarte E."/>
            <person name="Cattonaro F."/>
            <person name="Anthouard V."/>
            <person name="Vico V."/>
            <person name="Del Fabbro C."/>
            <person name="Alaux M."/>
            <person name="Di Gaspero G."/>
            <person name="Dumas V."/>
            <person name="Felice N."/>
            <person name="Paillard S."/>
            <person name="Juman I."/>
            <person name="Moroldo M."/>
            <person name="Scalabrin S."/>
            <person name="Canaguier A."/>
            <person name="Le Clainche I."/>
            <person name="Malacrida G."/>
            <person name="Durand E."/>
            <person name="Pesole G."/>
            <person name="Laucou V."/>
            <person name="Chatelet P."/>
            <person name="Merdinoglu D."/>
            <person name="Delledonne M."/>
            <person name="Pezzotti M."/>
            <person name="Lecharny A."/>
            <person name="Scarpelli C."/>
            <person name="Artiguenave F."/>
            <person name="Pe M.E."/>
            <person name="Valle G."/>
            <person name="Morgante M."/>
            <person name="Caboche M."/>
            <person name="Adam-Blondon A.-F."/>
            <person name="Weissenbach J."/>
            <person name="Quetier F."/>
            <person name="Wincker P."/>
        </authorList>
    </citation>
    <scope>NUCLEOTIDE SEQUENCE [LARGE SCALE GENOMIC DNA]</scope>
    <source>
        <strain evidence="16">cv. Pinot noir / PN40024</strain>
    </source>
</reference>
<evidence type="ECO:0000256" key="4">
    <source>
        <dbReference type="ARBA" id="ARBA00022692"/>
    </source>
</evidence>
<dbReference type="eggNOG" id="KOG1650">
    <property type="taxonomic scope" value="Eukaryota"/>
</dbReference>
<feature type="domain" description="Cation/H+ exchanger transmembrane" evidence="12">
    <location>
        <begin position="50"/>
        <end position="427"/>
    </location>
</feature>
<feature type="transmembrane region" description="Helical" evidence="11">
    <location>
        <begin position="318"/>
        <end position="337"/>
    </location>
</feature>
<dbReference type="InterPro" id="IPR057291">
    <property type="entry name" value="CHX17_2nd"/>
</dbReference>
<keyword evidence="7" id="KW-0406">Ion transport</keyword>
<dbReference type="InterPro" id="IPR050794">
    <property type="entry name" value="CPA2_transporter"/>
</dbReference>
<evidence type="ECO:0000256" key="8">
    <source>
        <dbReference type="ARBA" id="ARBA00023136"/>
    </source>
</evidence>
<dbReference type="Pfam" id="PF23256">
    <property type="entry name" value="CHX17_2nd"/>
    <property type="match status" value="1"/>
</dbReference>
<feature type="transmembrane region" description="Helical" evidence="11">
    <location>
        <begin position="100"/>
        <end position="122"/>
    </location>
</feature>
<keyword evidence="8 11" id="KW-0472">Membrane</keyword>
<sequence>MGDKTGDIASQTDATICLVLDIANGDSLWKAENPLVKSVPVFVRQMALTLLVTRLLVFILKPLKQPRIMAEILAGMFFNPGILGRIYNNMALKLFPYDSWAVLETLANVGLVFHVFLVGLEIDLTSVMTTGQRAFSIAISGIVVPLAVGSGSFLMLKDYQEGNFTFAGSVLWGLSVTVTGVHMLTRVLANLKLLNTDLGKLAMSSAVINELFLWVILAVAIPIVNDVGTSCWAILATAAFVLFFIFLVRPAIVWMLSRYPEGDSLSECQVGLILFGVVLSAVATDACGSYSIIGAFVFGLVFPTGVQATEIMEKLEDLVSGILVPLYFVTCGIRINLESLWDSDAMAKVMLVVALLCSAKVISTLLVYILYKMPIQEGIGLGLVLNTKDILAFIILHIGRDRQAFDNKMFTVMVVAMLVMTGMVTPLINFVYQPRTRFMRYKNRSIEKSQADGELRILTCLHQTRNVPGIISLLEASNPIPRSPLRVFALHLVELTDRASAMLIIHNTQNSGPSTTLANHRSTQAQSEQIISAFEDLEQRNLAVSVQSLTVMSPYATMDEDICSIAEDKRVALTIIPFHKQQTADGQMEEGDAAVRRVNQNVLANTSCSVAIFVDRGFGALDYQDRRICMLFFCGPDDREALSYSWRMVGHPTAMLAVIRFIPSENAADLETLEEYVPGDSNGILSAISEYEKQKSLDDEFVENFRIRTSGDENILYREVVLNNGEEAVTAIREMDHNYDLYVVGRGQKVLSPLTAGLNEWSDCPELGAIGDILVTSEFASSASVLVIQQFEGAAGLTVSESGSSDGSLNGGDTKGFEHSNWRQAGEDGGFDPFVRSRGLVVQRRRWCRSSFIWREKETSVASPSRFEGQICLFTRLLEDMLVIQNFITAPVPRFRGSKSREKRGTWSSHLYL</sequence>
<comment type="similarity">
    <text evidence="9">Belongs to the monovalent cation:proton antiporter 2 (CPA2) transporter (TC 2.A.37) family. CHX (TC 2.A.37.4) subfamily.</text>
</comment>
<evidence type="ECO:0000256" key="5">
    <source>
        <dbReference type="ARBA" id="ARBA00022958"/>
    </source>
</evidence>
<protein>
    <submittedName>
        <fullName evidence="15">Uncharacterized protein</fullName>
    </submittedName>
</protein>
<dbReference type="HOGENOM" id="CLU_005126_6_2_1"/>
<feature type="transmembrane region" description="Helical" evidence="11">
    <location>
        <begin position="230"/>
        <end position="252"/>
    </location>
</feature>
<evidence type="ECO:0000313" key="16">
    <source>
        <dbReference type="Proteomes" id="UP000009183"/>
    </source>
</evidence>
<evidence type="ECO:0000259" key="12">
    <source>
        <dbReference type="Pfam" id="PF00999"/>
    </source>
</evidence>
<dbReference type="PANTHER" id="PTHR32468:SF26">
    <property type="entry name" value="CATION_H(+) ANTIPORTER 15"/>
    <property type="match status" value="1"/>
</dbReference>
<evidence type="ECO:0000256" key="1">
    <source>
        <dbReference type="ARBA" id="ARBA00004141"/>
    </source>
</evidence>
<feature type="transmembrane region" description="Helical" evidence="11">
    <location>
        <begin position="349"/>
        <end position="371"/>
    </location>
</feature>
<keyword evidence="3" id="KW-0633">Potassium transport</keyword>
<feature type="transmembrane region" description="Helical" evidence="11">
    <location>
        <begin position="42"/>
        <end position="60"/>
    </location>
</feature>
<dbReference type="GO" id="GO:0006813">
    <property type="term" value="P:potassium ion transport"/>
    <property type="evidence" value="ECO:0007669"/>
    <property type="project" value="UniProtKB-KW"/>
</dbReference>
<feature type="domain" description="Cation/H(+) antiporter C-terminal" evidence="14">
    <location>
        <begin position="629"/>
        <end position="793"/>
    </location>
</feature>
<feature type="transmembrane region" description="Helical" evidence="11">
    <location>
        <begin position="72"/>
        <end position="88"/>
    </location>
</feature>
<organism evidence="15 16">
    <name type="scientific">Vitis vinifera</name>
    <name type="common">Grape</name>
    <dbReference type="NCBI Taxonomy" id="29760"/>
    <lineage>
        <taxon>Eukaryota</taxon>
        <taxon>Viridiplantae</taxon>
        <taxon>Streptophyta</taxon>
        <taxon>Embryophyta</taxon>
        <taxon>Tracheophyta</taxon>
        <taxon>Spermatophyta</taxon>
        <taxon>Magnoliopsida</taxon>
        <taxon>eudicotyledons</taxon>
        <taxon>Gunneridae</taxon>
        <taxon>Pentapetalae</taxon>
        <taxon>rosids</taxon>
        <taxon>Vitales</taxon>
        <taxon>Vitaceae</taxon>
        <taxon>Viteae</taxon>
        <taxon>Vitis</taxon>
    </lineage>
</organism>
<keyword evidence="4 11" id="KW-0812">Transmembrane</keyword>
<dbReference type="AlphaFoldDB" id="F6HMI6"/>
<proteinExistence type="inferred from homology"/>
<dbReference type="Gene3D" id="1.20.1530.20">
    <property type="match status" value="1"/>
</dbReference>
<dbReference type="EMBL" id="FN595992">
    <property type="protein sequence ID" value="CCB55775.1"/>
    <property type="molecule type" value="Genomic_DNA"/>
</dbReference>
<dbReference type="GO" id="GO:0015297">
    <property type="term" value="F:antiporter activity"/>
    <property type="evidence" value="ECO:0007669"/>
    <property type="project" value="InterPro"/>
</dbReference>